<dbReference type="eggNOG" id="COG1802">
    <property type="taxonomic scope" value="Bacteria"/>
</dbReference>
<dbReference type="Gene3D" id="1.20.120.530">
    <property type="entry name" value="GntR ligand-binding domain-like"/>
    <property type="match status" value="1"/>
</dbReference>
<accession>W6RZF3</accession>
<dbReference type="InterPro" id="IPR000524">
    <property type="entry name" value="Tscrpt_reg_HTH_GntR"/>
</dbReference>
<dbReference type="SUPFAM" id="SSF48008">
    <property type="entry name" value="GntR ligand-binding domain-like"/>
    <property type="match status" value="1"/>
</dbReference>
<organism evidence="5 6">
    <name type="scientific">Clostridium bornimense</name>
    <dbReference type="NCBI Taxonomy" id="1216932"/>
    <lineage>
        <taxon>Bacteria</taxon>
        <taxon>Bacillati</taxon>
        <taxon>Bacillota</taxon>
        <taxon>Clostridia</taxon>
        <taxon>Eubacteriales</taxon>
        <taxon>Clostridiaceae</taxon>
        <taxon>Clostridium</taxon>
    </lineage>
</organism>
<gene>
    <name evidence="5" type="ORF">CM240_1826</name>
</gene>
<dbReference type="GO" id="GO:0003677">
    <property type="term" value="F:DNA binding"/>
    <property type="evidence" value="ECO:0007669"/>
    <property type="project" value="UniProtKB-KW"/>
</dbReference>
<dbReference type="Gene3D" id="1.10.10.10">
    <property type="entry name" value="Winged helix-like DNA-binding domain superfamily/Winged helix DNA-binding domain"/>
    <property type="match status" value="1"/>
</dbReference>
<name>W6RZF3_9CLOT</name>
<dbReference type="HOGENOM" id="CLU_017584_5_2_9"/>
<evidence type="ECO:0000313" key="6">
    <source>
        <dbReference type="Proteomes" id="UP000019426"/>
    </source>
</evidence>
<evidence type="ECO:0000256" key="1">
    <source>
        <dbReference type="ARBA" id="ARBA00023015"/>
    </source>
</evidence>
<dbReference type="PANTHER" id="PTHR43537">
    <property type="entry name" value="TRANSCRIPTIONAL REGULATOR, GNTR FAMILY"/>
    <property type="match status" value="1"/>
</dbReference>
<feature type="domain" description="HTH gntR-type" evidence="4">
    <location>
        <begin position="11"/>
        <end position="78"/>
    </location>
</feature>
<dbReference type="InterPro" id="IPR036390">
    <property type="entry name" value="WH_DNA-bd_sf"/>
</dbReference>
<dbReference type="PANTHER" id="PTHR43537:SF24">
    <property type="entry name" value="GLUCONATE OPERON TRANSCRIPTIONAL REPRESSOR"/>
    <property type="match status" value="1"/>
</dbReference>
<dbReference type="GO" id="GO:0003700">
    <property type="term" value="F:DNA-binding transcription factor activity"/>
    <property type="evidence" value="ECO:0007669"/>
    <property type="project" value="InterPro"/>
</dbReference>
<protein>
    <submittedName>
        <fullName evidence="5">Transcriptional regulator</fullName>
    </submittedName>
</protein>
<evidence type="ECO:0000256" key="3">
    <source>
        <dbReference type="ARBA" id="ARBA00023163"/>
    </source>
</evidence>
<dbReference type="PATRIC" id="fig|1216932.3.peg.1823"/>
<keyword evidence="2" id="KW-0238">DNA-binding</keyword>
<dbReference type="PROSITE" id="PS50949">
    <property type="entry name" value="HTH_GNTR"/>
    <property type="match status" value="1"/>
</dbReference>
<proteinExistence type="predicted"/>
<evidence type="ECO:0000259" key="4">
    <source>
        <dbReference type="PROSITE" id="PS50949"/>
    </source>
</evidence>
<dbReference type="OrthoDB" id="9781630at2"/>
<dbReference type="Pfam" id="PF00392">
    <property type="entry name" value="GntR"/>
    <property type="match status" value="1"/>
</dbReference>
<dbReference type="InterPro" id="IPR036388">
    <property type="entry name" value="WH-like_DNA-bd_sf"/>
</dbReference>
<dbReference type="Proteomes" id="UP000019426">
    <property type="component" value="Chromosome M2/40_rep1"/>
</dbReference>
<evidence type="ECO:0000313" key="5">
    <source>
        <dbReference type="EMBL" id="CDM68984.1"/>
    </source>
</evidence>
<dbReference type="AlphaFoldDB" id="W6RZF3"/>
<dbReference type="SUPFAM" id="SSF46785">
    <property type="entry name" value="Winged helix' DNA-binding domain"/>
    <property type="match status" value="1"/>
</dbReference>
<evidence type="ECO:0000256" key="2">
    <source>
        <dbReference type="ARBA" id="ARBA00023125"/>
    </source>
</evidence>
<dbReference type="RefSeq" id="WP_051483779.1">
    <property type="nucleotide sequence ID" value="NZ_HG917868.1"/>
</dbReference>
<sequence>MKTLGAIKRNPTLADKAYEIIKEAIIANELKPGQILTEEGLAEKLQISRTPIKSALLRLVYEEIAEYNGSKNVVVSDITEKSIEDITIVRKSLEPLAVSLLENRITKSEIKDLKKTHIEQLHTIDENNKEFIDLDYKFHTKIAELTGNTFLSDMVKKANLTTKRFLIL</sequence>
<reference evidence="5 6" key="1">
    <citation type="submission" date="2013-11" db="EMBL/GenBank/DDBJ databases">
        <title>Complete genome sequence of Clostridum sp. M2/40.</title>
        <authorList>
            <person name="Wibberg D."/>
            <person name="Puehler A."/>
            <person name="Schlueter A."/>
        </authorList>
    </citation>
    <scope>NUCLEOTIDE SEQUENCE [LARGE SCALE GENOMIC DNA]</scope>
    <source>
        <strain evidence="6">M2/40</strain>
    </source>
</reference>
<dbReference type="SMART" id="SM00345">
    <property type="entry name" value="HTH_GNTR"/>
    <property type="match status" value="1"/>
</dbReference>
<dbReference type="InterPro" id="IPR011711">
    <property type="entry name" value="GntR_C"/>
</dbReference>
<keyword evidence="6" id="KW-1185">Reference proteome</keyword>
<dbReference type="InterPro" id="IPR008920">
    <property type="entry name" value="TF_FadR/GntR_C"/>
</dbReference>
<dbReference type="STRING" id="1216932.CM240_1826"/>
<keyword evidence="3" id="KW-0804">Transcription</keyword>
<dbReference type="KEGG" id="clt:CM240_1826"/>
<dbReference type="EMBL" id="HG917868">
    <property type="protein sequence ID" value="CDM68984.1"/>
    <property type="molecule type" value="Genomic_DNA"/>
</dbReference>
<dbReference type="Pfam" id="PF07729">
    <property type="entry name" value="FCD"/>
    <property type="match status" value="1"/>
</dbReference>
<keyword evidence="1" id="KW-0805">Transcription regulation</keyword>